<sequence>MCMASFMMPYALHLIVSQGAVQLFQSSQSSSAHSPSTLPPPPQHTETSQNNTNIINTNINLTFTCLNMGCLKVGHSHAWPTRGTLTIQRCEIRCNFCTGDAGLKDWKYAWFLRRHVRAIHVKKGLYKGLRVDCGWNDEIPRDADPAMQGLFKQEFKQESADDAGYVPQNTRMENNQLPLPDFVPQIGHNNFGAGAFNGQDLSNQYMTDEALLELIKREERGDVQVPTLGDEDVHGDGLYNQTPRAVTEFEAFLTDCLAETGYVEDEQTGDITDLTDHPTPTDEPPLPIAPGRFYMPDVTATDQEEDQEEDRPLAEIMRVGVPMEHDAQHNHLMSMLSQVSSTMQAQGVQVNEMLPTIDIFIRSLVQSSGL</sequence>
<proteinExistence type="predicted"/>
<feature type="region of interest" description="Disordered" evidence="1">
    <location>
        <begin position="269"/>
        <end position="290"/>
    </location>
</feature>
<dbReference type="EMBL" id="LT882676">
    <property type="protein sequence ID" value="SMY19840.1"/>
    <property type="molecule type" value="Genomic_DNA"/>
</dbReference>
<name>A0A1Y6L9A6_ZYMTR</name>
<feature type="chain" id="PRO_5012870769" description="C2H2-type domain-containing protein" evidence="2">
    <location>
        <begin position="18"/>
        <end position="370"/>
    </location>
</feature>
<gene>
    <name evidence="3" type="ORF">ZT1A5_G1275</name>
</gene>
<evidence type="ECO:0008006" key="5">
    <source>
        <dbReference type="Google" id="ProtNLM"/>
    </source>
</evidence>
<protein>
    <recommendedName>
        <fullName evidence="5">C2H2-type domain-containing protein</fullName>
    </recommendedName>
</protein>
<keyword evidence="2" id="KW-0732">Signal</keyword>
<accession>A0A1Y6L9A6</accession>
<feature type="region of interest" description="Disordered" evidence="1">
    <location>
        <begin position="30"/>
        <end position="50"/>
    </location>
</feature>
<evidence type="ECO:0000256" key="2">
    <source>
        <dbReference type="SAM" id="SignalP"/>
    </source>
</evidence>
<evidence type="ECO:0000313" key="3">
    <source>
        <dbReference type="EMBL" id="SMY19840.1"/>
    </source>
</evidence>
<dbReference type="AlphaFoldDB" id="A0A1Y6L9A6"/>
<dbReference type="Proteomes" id="UP000215453">
    <property type="component" value="Chromosome 1"/>
</dbReference>
<evidence type="ECO:0000313" key="4">
    <source>
        <dbReference type="Proteomes" id="UP000215453"/>
    </source>
</evidence>
<reference evidence="3 4" key="1">
    <citation type="submission" date="2016-10" db="EMBL/GenBank/DDBJ databases">
        <authorList>
            <person name="Varghese N."/>
        </authorList>
    </citation>
    <scope>NUCLEOTIDE SEQUENCE [LARGE SCALE GENOMIC DNA]</scope>
</reference>
<organism evidence="3 4">
    <name type="scientific">Zymoseptoria tritici ST99CH_1A5</name>
    <dbReference type="NCBI Taxonomy" id="1276529"/>
    <lineage>
        <taxon>Eukaryota</taxon>
        <taxon>Fungi</taxon>
        <taxon>Dikarya</taxon>
        <taxon>Ascomycota</taxon>
        <taxon>Pezizomycotina</taxon>
        <taxon>Dothideomycetes</taxon>
        <taxon>Dothideomycetidae</taxon>
        <taxon>Mycosphaerellales</taxon>
        <taxon>Mycosphaerellaceae</taxon>
        <taxon>Zymoseptoria</taxon>
    </lineage>
</organism>
<feature type="signal peptide" evidence="2">
    <location>
        <begin position="1"/>
        <end position="17"/>
    </location>
</feature>
<evidence type="ECO:0000256" key="1">
    <source>
        <dbReference type="SAM" id="MobiDB-lite"/>
    </source>
</evidence>